<evidence type="ECO:0000256" key="16">
    <source>
        <dbReference type="ARBA" id="ARBA00023008"/>
    </source>
</evidence>
<dbReference type="InterPro" id="IPR008250">
    <property type="entry name" value="ATPase_P-typ_transduc_dom_A_sf"/>
</dbReference>
<dbReference type="AlphaFoldDB" id="A0A2A2H192"/>
<evidence type="ECO:0000256" key="1">
    <source>
        <dbReference type="ARBA" id="ARBA00004651"/>
    </source>
</evidence>
<dbReference type="NCBIfam" id="TIGR00003">
    <property type="entry name" value="copper ion binding protein"/>
    <property type="match status" value="2"/>
</dbReference>
<keyword evidence="5" id="KW-1003">Cell membrane</keyword>
<evidence type="ECO:0000313" key="22">
    <source>
        <dbReference type="Proteomes" id="UP000217784"/>
    </source>
</evidence>
<keyword evidence="8" id="KW-0479">Metal-binding</keyword>
<proteinExistence type="inferred from homology"/>
<evidence type="ECO:0000256" key="12">
    <source>
        <dbReference type="ARBA" id="ARBA00022840"/>
    </source>
</evidence>
<dbReference type="Pfam" id="PF00122">
    <property type="entry name" value="E1-E2_ATPase"/>
    <property type="match status" value="1"/>
</dbReference>
<dbReference type="CDD" id="cd02094">
    <property type="entry name" value="P-type_ATPase_Cu-like"/>
    <property type="match status" value="1"/>
</dbReference>
<feature type="transmembrane region" description="Helical" evidence="19">
    <location>
        <begin position="749"/>
        <end position="773"/>
    </location>
</feature>
<comment type="subcellular location">
    <subcellularLocation>
        <location evidence="1">Cell membrane</location>
        <topology evidence="1">Multi-pass membrane protein</topology>
    </subcellularLocation>
</comment>
<dbReference type="InterPro" id="IPR036163">
    <property type="entry name" value="HMA_dom_sf"/>
</dbReference>
<keyword evidence="10" id="KW-0547">Nucleotide-binding</keyword>
<dbReference type="FunFam" id="2.70.150.10:FF:000002">
    <property type="entry name" value="Copper-transporting ATPase 1, putative"/>
    <property type="match status" value="1"/>
</dbReference>
<evidence type="ECO:0000256" key="15">
    <source>
        <dbReference type="ARBA" id="ARBA00022989"/>
    </source>
</evidence>
<name>A0A2A2H192_METBR</name>
<dbReference type="Gene3D" id="2.70.150.10">
    <property type="entry name" value="Calcium-transporting ATPase, cytoplasmic transduction domain A"/>
    <property type="match status" value="1"/>
</dbReference>
<dbReference type="NCBIfam" id="TIGR01511">
    <property type="entry name" value="ATPase-IB1_Cu"/>
    <property type="match status" value="1"/>
</dbReference>
<reference evidence="21 22" key="1">
    <citation type="journal article" date="2017" name="BMC Genomics">
        <title>Genomic analysis of methanogenic archaea reveals a shift towards energy conservation.</title>
        <authorList>
            <person name="Gilmore S.P."/>
            <person name="Henske J.K."/>
            <person name="Sexton J.A."/>
            <person name="Solomon K.V."/>
            <person name="Seppala S."/>
            <person name="Yoo J.I."/>
            <person name="Huyett L.M."/>
            <person name="Pressman A."/>
            <person name="Cogan J.Z."/>
            <person name="Kivenson V."/>
            <person name="Peng X."/>
            <person name="Tan Y."/>
            <person name="Valentine D.L."/>
            <person name="O'Malley M.A."/>
        </authorList>
    </citation>
    <scope>NUCLEOTIDE SEQUENCE [LARGE SCALE GENOMIC DNA]</scope>
    <source>
        <strain evidence="21 22">M.o.H.</strain>
    </source>
</reference>
<dbReference type="NCBIfam" id="TIGR01494">
    <property type="entry name" value="ATPase_P-type"/>
    <property type="match status" value="1"/>
</dbReference>
<evidence type="ECO:0000313" key="21">
    <source>
        <dbReference type="EMBL" id="PAV03149.1"/>
    </source>
</evidence>
<dbReference type="GO" id="GO:0005886">
    <property type="term" value="C:plasma membrane"/>
    <property type="evidence" value="ECO:0007669"/>
    <property type="project" value="UniProtKB-SubCell"/>
</dbReference>
<dbReference type="SFLD" id="SFLDS00003">
    <property type="entry name" value="Haloacid_Dehalogenase"/>
    <property type="match status" value="1"/>
</dbReference>
<feature type="domain" description="HMA" evidence="20">
    <location>
        <begin position="75"/>
        <end position="141"/>
    </location>
</feature>
<dbReference type="PANTHER" id="PTHR43520">
    <property type="entry name" value="ATP7, ISOFORM B"/>
    <property type="match status" value="1"/>
</dbReference>
<evidence type="ECO:0000256" key="11">
    <source>
        <dbReference type="ARBA" id="ARBA00022796"/>
    </source>
</evidence>
<evidence type="ECO:0000256" key="5">
    <source>
        <dbReference type="ARBA" id="ARBA00022475"/>
    </source>
</evidence>
<dbReference type="GO" id="GO:0005524">
    <property type="term" value="F:ATP binding"/>
    <property type="evidence" value="ECO:0007669"/>
    <property type="project" value="UniProtKB-KW"/>
</dbReference>
<dbReference type="Gene3D" id="3.40.1110.10">
    <property type="entry name" value="Calcium-transporting ATPase, cytoplasmic domain N"/>
    <property type="match status" value="1"/>
</dbReference>
<comment type="similarity">
    <text evidence="2">Belongs to the cation transport ATPase (P-type) (TC 3.A.3) family. Type IB subfamily.</text>
</comment>
<dbReference type="InterPro" id="IPR006121">
    <property type="entry name" value="HMA_dom"/>
</dbReference>
<evidence type="ECO:0000256" key="6">
    <source>
        <dbReference type="ARBA" id="ARBA00022553"/>
    </source>
</evidence>
<evidence type="ECO:0000256" key="13">
    <source>
        <dbReference type="ARBA" id="ARBA00022842"/>
    </source>
</evidence>
<accession>A0A2A2H192</accession>
<keyword evidence="17" id="KW-0406">Ion transport</keyword>
<dbReference type="GO" id="GO:0043682">
    <property type="term" value="F:P-type divalent copper transporter activity"/>
    <property type="evidence" value="ECO:0007669"/>
    <property type="project" value="TreeGrafter"/>
</dbReference>
<dbReference type="InterPro" id="IPR001757">
    <property type="entry name" value="P_typ_ATPase"/>
</dbReference>
<dbReference type="SFLD" id="SFLDF00027">
    <property type="entry name" value="p-type_atpase"/>
    <property type="match status" value="1"/>
</dbReference>
<feature type="transmembrane region" description="Helical" evidence="19">
    <location>
        <begin position="779"/>
        <end position="802"/>
    </location>
</feature>
<feature type="transmembrane region" description="Helical" evidence="19">
    <location>
        <begin position="433"/>
        <end position="455"/>
    </location>
</feature>
<keyword evidence="9" id="KW-0677">Repeat</keyword>
<dbReference type="Pfam" id="PF00403">
    <property type="entry name" value="HMA"/>
    <property type="match status" value="2"/>
</dbReference>
<dbReference type="RefSeq" id="WP_069584014.1">
    <property type="nucleotide sequence ID" value="NZ_LMVM01000040.1"/>
</dbReference>
<evidence type="ECO:0000256" key="8">
    <source>
        <dbReference type="ARBA" id="ARBA00022723"/>
    </source>
</evidence>
<dbReference type="SUPFAM" id="SSF81665">
    <property type="entry name" value="Calcium ATPase, transmembrane domain M"/>
    <property type="match status" value="1"/>
</dbReference>
<dbReference type="PROSITE" id="PS50846">
    <property type="entry name" value="HMA_2"/>
    <property type="match status" value="2"/>
</dbReference>
<evidence type="ECO:0000256" key="17">
    <source>
        <dbReference type="ARBA" id="ARBA00023065"/>
    </source>
</evidence>
<dbReference type="SUPFAM" id="SSF56784">
    <property type="entry name" value="HAD-like"/>
    <property type="match status" value="1"/>
</dbReference>
<keyword evidence="12" id="KW-0067">ATP-binding</keyword>
<dbReference type="CDD" id="cd00371">
    <property type="entry name" value="HMA"/>
    <property type="match status" value="2"/>
</dbReference>
<keyword evidence="7 19" id="KW-0812">Transmembrane</keyword>
<feature type="transmembrane region" description="Helical" evidence="19">
    <location>
        <begin position="254"/>
        <end position="272"/>
    </location>
</feature>
<dbReference type="FunFam" id="3.40.50.1000:FF:000144">
    <property type="entry name" value="copper-transporting ATPase 1 isoform X2"/>
    <property type="match status" value="1"/>
</dbReference>
<dbReference type="NCBIfam" id="TIGR01525">
    <property type="entry name" value="ATPase-IB_hvy"/>
    <property type="match status" value="1"/>
</dbReference>
<dbReference type="InterPro" id="IPR023299">
    <property type="entry name" value="ATPase_P-typ_cyto_dom_N"/>
</dbReference>
<dbReference type="PRINTS" id="PR00119">
    <property type="entry name" value="CATATPASE"/>
</dbReference>
<keyword evidence="18 19" id="KW-0472">Membrane</keyword>
<gene>
    <name evidence="21" type="ORF">ASJ80_07730</name>
</gene>
<dbReference type="InterPro" id="IPR023214">
    <property type="entry name" value="HAD_sf"/>
</dbReference>
<evidence type="ECO:0000256" key="3">
    <source>
        <dbReference type="ARBA" id="ARBA00012517"/>
    </source>
</evidence>
<dbReference type="Gene3D" id="3.30.70.100">
    <property type="match status" value="2"/>
</dbReference>
<evidence type="ECO:0000259" key="20">
    <source>
        <dbReference type="PROSITE" id="PS50846"/>
    </source>
</evidence>
<sequence length="814" mass="87396">MAEQSKKKAEIKVSGMHCASCALNVEKSLKNLEGVEEAQVNIGTEKATVEYDPEKLKLAELENAIEDAGYGVANDHVILKIGGMSCVMCVKAIEEALGKLDGISDVNVNLTSEKAYVTYNSEITTVTDMKNAIEDLGYQYLGIEGEKTEELEEKVRAKDLKDKRNRIIVGFGFSIPLMALMYLNIPLPIPMPYFMLIVSILPFIYVSYPIFTAGIRSLKNRNLDMDVMYSMGIGVAYGSSLLGTFNIILTQQFLFYETALMLAAFLALGRYLEARAKGQTSTAIKKLIGLQAKTATVIRSGNEMEIPIEDVQMGDTVVVKPGEKIPADGEVVSGESYVDESAITGEPIPAFKNSGKSVVGGTINQNGVLRFKALKIGKDTVLSQIIKLVENAQGSKPPVQRIADKAVSYFIPTVLTIAIAAFLFWYFLSGATLLFALTVLISILVVACPCALGLASPTAITVGIGRGAELGILIKNGEALEISEKLTTIVFDKTGTLTKGKPEVTDIAPIGTDNRELLKLAASVEKNSQHPLAEAVVKKALEKNIEIETSQNFNTFGGKGVKAVVEGKEIIIGNRTLFKDRNITIPNEAEEKLSKFENEGKTAVLVAADNSLSGAIAIADTLKETTKDAIGKLKEMGLKVVMITGDNKQTAGAIAKQVGIENVIAEVLPQDKSEEVKRLQEAGEVVAFVGDGINDAPALAQSDVGIAIGSGTDIAIESGEIVLIKNDIMDALAGIQLSKKVMGRIKENLFWAFAYNSVLIPVAAGVLYPFFGITFRPEFAGLAMALSSVSVLTLSLLLKGYVPPAKKEKVEMTQ</sequence>
<dbReference type="GO" id="GO:0140581">
    <property type="term" value="F:P-type monovalent copper transporter activity"/>
    <property type="evidence" value="ECO:0007669"/>
    <property type="project" value="UniProtKB-EC"/>
</dbReference>
<dbReference type="InterPro" id="IPR059000">
    <property type="entry name" value="ATPase_P-type_domA"/>
</dbReference>
<dbReference type="SUPFAM" id="SSF81653">
    <property type="entry name" value="Calcium ATPase, transduction domain A"/>
    <property type="match status" value="1"/>
</dbReference>
<evidence type="ECO:0000256" key="9">
    <source>
        <dbReference type="ARBA" id="ARBA00022737"/>
    </source>
</evidence>
<evidence type="ECO:0000256" key="10">
    <source>
        <dbReference type="ARBA" id="ARBA00022741"/>
    </source>
</evidence>
<keyword evidence="16" id="KW-0186">Copper</keyword>
<evidence type="ECO:0000256" key="18">
    <source>
        <dbReference type="ARBA" id="ARBA00023136"/>
    </source>
</evidence>
<dbReference type="Gene3D" id="3.40.50.1000">
    <property type="entry name" value="HAD superfamily/HAD-like"/>
    <property type="match status" value="1"/>
</dbReference>
<keyword evidence="22" id="KW-1185">Reference proteome</keyword>
<dbReference type="PRINTS" id="PR00943">
    <property type="entry name" value="CUATPASE"/>
</dbReference>
<dbReference type="SUPFAM" id="SSF55008">
    <property type="entry name" value="HMA, heavy metal-associated domain"/>
    <property type="match status" value="2"/>
</dbReference>
<keyword evidence="4" id="KW-0813">Transport</keyword>
<dbReference type="GO" id="GO:0055070">
    <property type="term" value="P:copper ion homeostasis"/>
    <property type="evidence" value="ECO:0007669"/>
    <property type="project" value="TreeGrafter"/>
</dbReference>
<dbReference type="PROSITE" id="PS00154">
    <property type="entry name" value="ATPASE_E1_E2"/>
    <property type="match status" value="1"/>
</dbReference>
<dbReference type="OrthoDB" id="8588at2157"/>
<dbReference type="InterPro" id="IPR027256">
    <property type="entry name" value="P-typ_ATPase_IB"/>
</dbReference>
<dbReference type="InterPro" id="IPR023298">
    <property type="entry name" value="ATPase_P-typ_TM_dom_sf"/>
</dbReference>
<dbReference type="FunFam" id="3.30.70.100:FF:000005">
    <property type="entry name" value="Copper-exporting P-type ATPase A"/>
    <property type="match status" value="2"/>
</dbReference>
<keyword evidence="13" id="KW-0460">Magnesium</keyword>
<keyword evidence="15 19" id="KW-1133">Transmembrane helix</keyword>
<feature type="transmembrane region" description="Helical" evidence="19">
    <location>
        <begin position="227"/>
        <end position="248"/>
    </location>
</feature>
<dbReference type="InterPro" id="IPR018303">
    <property type="entry name" value="ATPase_P-typ_P_site"/>
</dbReference>
<dbReference type="SFLD" id="SFLDG00002">
    <property type="entry name" value="C1.7:_P-type_atpase_like"/>
    <property type="match status" value="1"/>
</dbReference>
<dbReference type="GO" id="GO:0005507">
    <property type="term" value="F:copper ion binding"/>
    <property type="evidence" value="ECO:0007669"/>
    <property type="project" value="InterPro"/>
</dbReference>
<evidence type="ECO:0000256" key="4">
    <source>
        <dbReference type="ARBA" id="ARBA00022448"/>
    </source>
</evidence>
<organism evidence="21 22">
    <name type="scientific">Methanobacterium bryantii</name>
    <dbReference type="NCBI Taxonomy" id="2161"/>
    <lineage>
        <taxon>Archaea</taxon>
        <taxon>Methanobacteriati</taxon>
        <taxon>Methanobacteriota</taxon>
        <taxon>Methanomada group</taxon>
        <taxon>Methanobacteria</taxon>
        <taxon>Methanobacteriales</taxon>
        <taxon>Methanobacteriaceae</taxon>
        <taxon>Methanobacterium</taxon>
    </lineage>
</organism>
<evidence type="ECO:0000256" key="14">
    <source>
        <dbReference type="ARBA" id="ARBA00022967"/>
    </source>
</evidence>
<dbReference type="EC" id="7.2.2.8" evidence="3"/>
<evidence type="ECO:0000256" key="2">
    <source>
        <dbReference type="ARBA" id="ARBA00006024"/>
    </source>
</evidence>
<dbReference type="GO" id="GO:0016887">
    <property type="term" value="F:ATP hydrolysis activity"/>
    <property type="evidence" value="ECO:0007669"/>
    <property type="project" value="InterPro"/>
</dbReference>
<dbReference type="EMBL" id="LMVM01000040">
    <property type="protein sequence ID" value="PAV03149.1"/>
    <property type="molecule type" value="Genomic_DNA"/>
</dbReference>
<keyword evidence="6" id="KW-0597">Phosphoprotein</keyword>
<dbReference type="PANTHER" id="PTHR43520:SF8">
    <property type="entry name" value="P-TYPE CU(+) TRANSPORTER"/>
    <property type="match status" value="1"/>
</dbReference>
<evidence type="ECO:0000256" key="19">
    <source>
        <dbReference type="SAM" id="Phobius"/>
    </source>
</evidence>
<dbReference type="InterPro" id="IPR006122">
    <property type="entry name" value="HMA_Cu_ion-bd"/>
</dbReference>
<dbReference type="PRINTS" id="PR00942">
    <property type="entry name" value="CUATPASEI"/>
</dbReference>
<protein>
    <recommendedName>
        <fullName evidence="3">P-type Cu(+) transporter</fullName>
        <ecNumber evidence="3">7.2.2.8</ecNumber>
    </recommendedName>
</protein>
<dbReference type="Proteomes" id="UP000217784">
    <property type="component" value="Unassembled WGS sequence"/>
</dbReference>
<feature type="domain" description="HMA" evidence="20">
    <location>
        <begin position="7"/>
        <end position="73"/>
    </location>
</feature>
<feature type="transmembrane region" description="Helical" evidence="19">
    <location>
        <begin position="167"/>
        <end position="185"/>
    </location>
</feature>
<dbReference type="InterPro" id="IPR044492">
    <property type="entry name" value="P_typ_ATPase_HD_dom"/>
</dbReference>
<feature type="transmembrane region" description="Helical" evidence="19">
    <location>
        <begin position="191"/>
        <end position="215"/>
    </location>
</feature>
<keyword evidence="14" id="KW-1278">Translocase</keyword>
<feature type="transmembrane region" description="Helical" evidence="19">
    <location>
        <begin position="406"/>
        <end position="427"/>
    </location>
</feature>
<keyword evidence="11" id="KW-0187">Copper transport</keyword>
<comment type="caution">
    <text evidence="21">The sequence shown here is derived from an EMBL/GenBank/DDBJ whole genome shotgun (WGS) entry which is preliminary data.</text>
</comment>
<dbReference type="Pfam" id="PF00702">
    <property type="entry name" value="Hydrolase"/>
    <property type="match status" value="1"/>
</dbReference>
<dbReference type="InterPro" id="IPR036412">
    <property type="entry name" value="HAD-like_sf"/>
</dbReference>
<evidence type="ECO:0000256" key="7">
    <source>
        <dbReference type="ARBA" id="ARBA00022692"/>
    </source>
</evidence>